<dbReference type="InterPro" id="IPR001810">
    <property type="entry name" value="F-box_dom"/>
</dbReference>
<protein>
    <submittedName>
        <fullName evidence="3">F-box only protein 7-like</fullName>
    </submittedName>
</protein>
<evidence type="ECO:0000259" key="1">
    <source>
        <dbReference type="PROSITE" id="PS50181"/>
    </source>
</evidence>
<sequence length="252" mass="29459">MSIVSSPLLEDYLKSLDETTTQHEYFLALFVVLSSECGFNVLEETSTGNNKQLQFTPPSQWKIMEDTYEIKLFLKNLPNVICKLLAIISGDRLILNFFSTVNEKNIYSAAVRISKYMNPFAGYVGDRFMNLKEISDRFKNELIIRVRSDILTEAGITNPSLQGLPIELLLKILQMLDVHSLTKLSQCSHKFNMLCKEKWLWQRLYENDFGKEKKNIPETWFMFYRRKYIQSKTSAANIRNLPYYDLSSILFR</sequence>
<feature type="domain" description="F-box" evidence="1">
    <location>
        <begin position="158"/>
        <end position="204"/>
    </location>
</feature>
<organism evidence="2 3">
    <name type="scientific">Polistes dominula</name>
    <name type="common">European paper wasp</name>
    <name type="synonym">Vespa dominula</name>
    <dbReference type="NCBI Taxonomy" id="743375"/>
    <lineage>
        <taxon>Eukaryota</taxon>
        <taxon>Metazoa</taxon>
        <taxon>Ecdysozoa</taxon>
        <taxon>Arthropoda</taxon>
        <taxon>Hexapoda</taxon>
        <taxon>Insecta</taxon>
        <taxon>Pterygota</taxon>
        <taxon>Neoptera</taxon>
        <taxon>Endopterygota</taxon>
        <taxon>Hymenoptera</taxon>
        <taxon>Apocrita</taxon>
        <taxon>Aculeata</taxon>
        <taxon>Vespoidea</taxon>
        <taxon>Vespidae</taxon>
        <taxon>Polistinae</taxon>
        <taxon>Polistini</taxon>
        <taxon>Polistes</taxon>
    </lineage>
</organism>
<accession>A0ABM1I856</accession>
<dbReference type="SUPFAM" id="SSF81383">
    <property type="entry name" value="F-box domain"/>
    <property type="match status" value="1"/>
</dbReference>
<name>A0ABM1I856_POLDO</name>
<dbReference type="PROSITE" id="PS50181">
    <property type="entry name" value="FBOX"/>
    <property type="match status" value="1"/>
</dbReference>
<dbReference type="InterPro" id="IPR036047">
    <property type="entry name" value="F-box-like_dom_sf"/>
</dbReference>
<dbReference type="PANTHER" id="PTHR15537">
    <property type="entry name" value="F-BOX ONLY PROTEIN 7"/>
    <property type="match status" value="1"/>
</dbReference>
<dbReference type="Pfam" id="PF12937">
    <property type="entry name" value="F-box-like"/>
    <property type="match status" value="1"/>
</dbReference>
<reference evidence="3" key="1">
    <citation type="submission" date="2025-08" db="UniProtKB">
        <authorList>
            <consortium name="RefSeq"/>
        </authorList>
    </citation>
    <scope>IDENTIFICATION</scope>
    <source>
        <tissue evidence="3">Whole body</tissue>
    </source>
</reference>
<dbReference type="GeneID" id="107066362"/>
<evidence type="ECO:0000313" key="2">
    <source>
        <dbReference type="Proteomes" id="UP000694924"/>
    </source>
</evidence>
<evidence type="ECO:0000313" key="3">
    <source>
        <dbReference type="RefSeq" id="XP_015176393.1"/>
    </source>
</evidence>
<keyword evidence="2" id="KW-1185">Reference proteome</keyword>
<dbReference type="Gene3D" id="1.20.1280.50">
    <property type="match status" value="1"/>
</dbReference>
<gene>
    <name evidence="3" type="primary">LOC107066362</name>
</gene>
<dbReference type="Gene3D" id="3.40.1000.30">
    <property type="match status" value="1"/>
</dbReference>
<proteinExistence type="predicted"/>
<dbReference type="InterPro" id="IPR047118">
    <property type="entry name" value="Fbxo7"/>
</dbReference>
<dbReference type="SMART" id="SM00256">
    <property type="entry name" value="FBOX"/>
    <property type="match status" value="1"/>
</dbReference>
<dbReference type="Proteomes" id="UP000694924">
    <property type="component" value="Unplaced"/>
</dbReference>
<dbReference type="RefSeq" id="XP_015176393.1">
    <property type="nucleotide sequence ID" value="XM_015320907.1"/>
</dbReference>
<dbReference type="PANTHER" id="PTHR15537:SF2">
    <property type="entry name" value="F-BOX ONLY PROTEIN 7"/>
    <property type="match status" value="1"/>
</dbReference>